<gene>
    <name evidence="1" type="ORF">MC7420_1525</name>
</gene>
<proteinExistence type="predicted"/>
<accession>B4W4U7</accession>
<dbReference type="Proteomes" id="UP000003835">
    <property type="component" value="Unassembled WGS sequence"/>
</dbReference>
<reference evidence="1 2" key="1">
    <citation type="submission" date="2008-07" db="EMBL/GenBank/DDBJ databases">
        <authorList>
            <person name="Tandeau de Marsac N."/>
            <person name="Ferriera S."/>
            <person name="Johnson J."/>
            <person name="Kravitz S."/>
            <person name="Beeson K."/>
            <person name="Sutton G."/>
            <person name="Rogers Y.-H."/>
            <person name="Friedman R."/>
            <person name="Frazier M."/>
            <person name="Venter J.C."/>
        </authorList>
    </citation>
    <scope>NUCLEOTIDE SEQUENCE [LARGE SCALE GENOMIC DNA]</scope>
    <source>
        <strain evidence="1 2">PCC 7420</strain>
    </source>
</reference>
<keyword evidence="2" id="KW-1185">Reference proteome</keyword>
<protein>
    <submittedName>
        <fullName evidence="1">Uncharacterized protein</fullName>
    </submittedName>
</protein>
<dbReference type="AlphaFoldDB" id="B4W4U7"/>
<dbReference type="RefSeq" id="WP_006106336.1">
    <property type="nucleotide sequence ID" value="NZ_DS989881.1"/>
</dbReference>
<evidence type="ECO:0000313" key="1">
    <source>
        <dbReference type="EMBL" id="EDX70781.1"/>
    </source>
</evidence>
<organism evidence="1 2">
    <name type="scientific">Coleofasciculus chthonoplastes PCC 7420</name>
    <dbReference type="NCBI Taxonomy" id="118168"/>
    <lineage>
        <taxon>Bacteria</taxon>
        <taxon>Bacillati</taxon>
        <taxon>Cyanobacteriota</taxon>
        <taxon>Cyanophyceae</taxon>
        <taxon>Coleofasciculales</taxon>
        <taxon>Coleofasciculaceae</taxon>
        <taxon>Coleofasciculus</taxon>
    </lineage>
</organism>
<sequence>MGEAKRRKKLDPHYGKPKPTVELQDTMTEVILLAVLLGIELWRIELKDVNWKDFFVKKINEIVSSPDWAGFDARSEEDYLKVTTVLFLTVLTCNPPVSFASRQSFYDFLINEATNMTPKEMANLLNRTLEERIFIRDCAADLAARGEM</sequence>
<evidence type="ECO:0000313" key="2">
    <source>
        <dbReference type="Proteomes" id="UP000003835"/>
    </source>
</evidence>
<name>B4W4U7_9CYAN</name>
<dbReference type="EMBL" id="DS989881">
    <property type="protein sequence ID" value="EDX70781.1"/>
    <property type="molecule type" value="Genomic_DNA"/>
</dbReference>
<dbReference type="HOGENOM" id="CLU_1755717_0_0_3"/>